<dbReference type="Pfam" id="PF07497">
    <property type="entry name" value="Rho_RNA_bind"/>
    <property type="match status" value="1"/>
</dbReference>
<keyword evidence="5 7" id="KW-0805">Transcription regulation</keyword>
<evidence type="ECO:0000256" key="2">
    <source>
        <dbReference type="ARBA" id="ARBA00022801"/>
    </source>
</evidence>
<dbReference type="GO" id="GO:0006353">
    <property type="term" value="P:DNA-templated transcription termination"/>
    <property type="evidence" value="ECO:0007669"/>
    <property type="project" value="UniProtKB-UniRule"/>
</dbReference>
<comment type="similarity">
    <text evidence="7 8">Belongs to the Rho family.</text>
</comment>
<keyword evidence="1 7" id="KW-0806">Transcription termination</keyword>
<dbReference type="InterPro" id="IPR004665">
    <property type="entry name" value="Term_rho"/>
</dbReference>
<accession>A0A9D1DAU1</accession>
<evidence type="ECO:0000256" key="1">
    <source>
        <dbReference type="ARBA" id="ARBA00022472"/>
    </source>
</evidence>
<comment type="subunit">
    <text evidence="7">Homohexamer. The homohexamer assembles into an open ring structure.</text>
</comment>
<dbReference type="InterPro" id="IPR000194">
    <property type="entry name" value="ATPase_F1/V1/A1_a/bsu_nucl-bd"/>
</dbReference>
<evidence type="ECO:0000256" key="5">
    <source>
        <dbReference type="ARBA" id="ARBA00023015"/>
    </source>
</evidence>
<evidence type="ECO:0000256" key="8">
    <source>
        <dbReference type="PROSITE-ProRule" id="PRU01203"/>
    </source>
</evidence>
<dbReference type="Gene3D" id="3.40.50.300">
    <property type="entry name" value="P-loop containing nucleotide triphosphate hydrolases"/>
    <property type="match status" value="1"/>
</dbReference>
<protein>
    <recommendedName>
        <fullName evidence="7">Transcription termination factor Rho</fullName>
        <ecNumber evidence="7">3.6.4.-</ecNumber>
    </recommendedName>
    <alternativeName>
        <fullName evidence="7">ATP-dependent helicase Rho</fullName>
    </alternativeName>
</protein>
<organism evidence="10 11">
    <name type="scientific">Candidatus Coproplasma stercoripullorum</name>
    <dbReference type="NCBI Taxonomy" id="2840751"/>
    <lineage>
        <taxon>Bacteria</taxon>
        <taxon>Bacillati</taxon>
        <taxon>Bacillota</taxon>
        <taxon>Clostridia</taxon>
        <taxon>Eubacteriales</taxon>
        <taxon>Candidatus Coproplasma</taxon>
    </lineage>
</organism>
<dbReference type="GO" id="GO:0005524">
    <property type="term" value="F:ATP binding"/>
    <property type="evidence" value="ECO:0007669"/>
    <property type="project" value="UniProtKB-UniRule"/>
</dbReference>
<dbReference type="PANTHER" id="PTHR46425">
    <property type="entry name" value="TRANSCRIPTION TERMINATION FACTOR RHO"/>
    <property type="match status" value="1"/>
</dbReference>
<feature type="binding site" evidence="7">
    <location>
        <begin position="242"/>
        <end position="247"/>
    </location>
    <ligand>
        <name>ATP</name>
        <dbReference type="ChEBI" id="CHEBI:30616"/>
    </ligand>
</feature>
<keyword evidence="2 7" id="KW-0378">Hydrolase</keyword>
<dbReference type="AlphaFoldDB" id="A0A9D1DAU1"/>
<dbReference type="GO" id="GO:0016787">
    <property type="term" value="F:hydrolase activity"/>
    <property type="evidence" value="ECO:0007669"/>
    <property type="project" value="UniProtKB-KW"/>
</dbReference>
<sequence>MTVGELLQTLREELEKRSIYDLRQIGRAVGVKRPADMNKEPLISSILDIAECKTAPFPRSTKGAPPKSEAFDKDVVALVEKCMKFCGGYKAEYPEEENAEHEFGVHSDYEFDDDEKVYSGVLEFTEKFWFLRTHNFELTSGGDVFVHASFVSRFHLREGDYITCKAKRRKEGECPGATYILSVNGVRPETLGTRAVFENLIPCYPDRRFTLERAGGTLTDRVIDLFSPIGRGQRALIVSPPKAGKTTMLKHIACSLTENYPDAEVIILLIDERPEEVTDIRRTVQGARVVYSTFDKGEHHHIHAASLTLEYAKRLTEAGKDVVVLLDSITRLTRAYNAVTNSGRMLSGGLDPQALIEPRKFFGAARNTEDGGSLTIIATALVDTGSRLDDVIYEEFKAAGNMELVLSRELAERRVFPAIDIKASGARKEELLLSGEELELVCKLRQMLGRQLGTEGLYAMINKTKTNAELVSRAGEIG</sequence>
<keyword evidence="6 7" id="KW-0804">Transcription</keyword>
<dbReference type="SUPFAM" id="SSF52540">
    <property type="entry name" value="P-loop containing nucleoside triphosphate hydrolases"/>
    <property type="match status" value="1"/>
</dbReference>
<reference evidence="10" key="1">
    <citation type="submission" date="2020-10" db="EMBL/GenBank/DDBJ databases">
        <authorList>
            <person name="Gilroy R."/>
        </authorList>
    </citation>
    <scope>NUCLEOTIDE SEQUENCE</scope>
    <source>
        <strain evidence="10">ChiW25-3613</strain>
    </source>
</reference>
<reference evidence="10" key="2">
    <citation type="journal article" date="2021" name="PeerJ">
        <title>Extensive microbial diversity within the chicken gut microbiome revealed by metagenomics and culture.</title>
        <authorList>
            <person name="Gilroy R."/>
            <person name="Ravi A."/>
            <person name="Getino M."/>
            <person name="Pursley I."/>
            <person name="Horton D.L."/>
            <person name="Alikhan N.F."/>
            <person name="Baker D."/>
            <person name="Gharbi K."/>
            <person name="Hall N."/>
            <person name="Watson M."/>
            <person name="Adriaenssens E.M."/>
            <person name="Foster-Nyarko E."/>
            <person name="Jarju S."/>
            <person name="Secka A."/>
            <person name="Antonio M."/>
            <person name="Oren A."/>
            <person name="Chaudhuri R.R."/>
            <person name="La Ragione R."/>
            <person name="Hildebrand F."/>
            <person name="Pallen M.J."/>
        </authorList>
    </citation>
    <scope>NUCLEOTIDE SEQUENCE</scope>
    <source>
        <strain evidence="10">ChiW25-3613</strain>
    </source>
</reference>
<evidence type="ECO:0000256" key="6">
    <source>
        <dbReference type="ARBA" id="ARBA00023163"/>
    </source>
</evidence>
<dbReference type="InterPro" id="IPR012340">
    <property type="entry name" value="NA-bd_OB-fold"/>
</dbReference>
<evidence type="ECO:0000256" key="4">
    <source>
        <dbReference type="ARBA" id="ARBA00022884"/>
    </source>
</evidence>
<dbReference type="SUPFAM" id="SSF50249">
    <property type="entry name" value="Nucleic acid-binding proteins"/>
    <property type="match status" value="1"/>
</dbReference>
<dbReference type="Pfam" id="PF00006">
    <property type="entry name" value="ATP-synt_ab"/>
    <property type="match status" value="1"/>
</dbReference>
<name>A0A9D1DAU1_9FIRM</name>
<comment type="function">
    <text evidence="7">Facilitates transcription termination by a mechanism that involves Rho binding to the nascent RNA, activation of Rho's RNA-dependent ATPase activity, and release of the mRNA from the DNA template.</text>
</comment>
<comment type="caution">
    <text evidence="10">The sequence shown here is derived from an EMBL/GenBank/DDBJ whole genome shotgun (WGS) entry which is preliminary data.</text>
</comment>
<dbReference type="Proteomes" id="UP000824179">
    <property type="component" value="Unassembled WGS sequence"/>
</dbReference>
<dbReference type="GO" id="GO:0008186">
    <property type="term" value="F:ATP-dependent activity, acting on RNA"/>
    <property type="evidence" value="ECO:0007669"/>
    <property type="project" value="InterPro"/>
</dbReference>
<dbReference type="GO" id="GO:0004386">
    <property type="term" value="F:helicase activity"/>
    <property type="evidence" value="ECO:0007669"/>
    <property type="project" value="UniProtKB-UniRule"/>
</dbReference>
<proteinExistence type="inferred from homology"/>
<feature type="binding site" evidence="7">
    <location>
        <position position="273"/>
    </location>
    <ligand>
        <name>ATP</name>
        <dbReference type="ChEBI" id="CHEBI:30616"/>
    </ligand>
</feature>
<keyword evidence="3 7" id="KW-0347">Helicase</keyword>
<dbReference type="SMART" id="SM00382">
    <property type="entry name" value="AAA"/>
    <property type="match status" value="1"/>
</dbReference>
<dbReference type="Gene3D" id="2.40.50.140">
    <property type="entry name" value="Nucleic acid-binding proteins"/>
    <property type="match status" value="1"/>
</dbReference>
<feature type="binding site" evidence="7">
    <location>
        <begin position="230"/>
        <end position="235"/>
    </location>
    <ligand>
        <name>ATP</name>
        <dbReference type="ChEBI" id="CHEBI:30616"/>
    </ligand>
</feature>
<evidence type="ECO:0000256" key="7">
    <source>
        <dbReference type="HAMAP-Rule" id="MF_01884"/>
    </source>
</evidence>
<comment type="caution">
    <text evidence="7">Lacks conserved residue(s) required for the propagation of feature annotation.</text>
</comment>
<dbReference type="NCBIfam" id="NF006886">
    <property type="entry name" value="PRK09376.1"/>
    <property type="match status" value="1"/>
</dbReference>
<dbReference type="EMBL" id="DVHB01000045">
    <property type="protein sequence ID" value="HIR39211.1"/>
    <property type="molecule type" value="Genomic_DNA"/>
</dbReference>
<evidence type="ECO:0000313" key="11">
    <source>
        <dbReference type="Proteomes" id="UP000824179"/>
    </source>
</evidence>
<dbReference type="InterPro" id="IPR027417">
    <property type="entry name" value="P-loop_NTPase"/>
</dbReference>
<dbReference type="PANTHER" id="PTHR46425:SF1">
    <property type="entry name" value="TRANSCRIPTION TERMINATION FACTOR RHO"/>
    <property type="match status" value="1"/>
</dbReference>
<keyword evidence="4 7" id="KW-0694">RNA-binding</keyword>
<dbReference type="HAMAP" id="MF_01884">
    <property type="entry name" value="Rho"/>
    <property type="match status" value="1"/>
</dbReference>
<evidence type="ECO:0000259" key="9">
    <source>
        <dbReference type="PROSITE" id="PS51856"/>
    </source>
</evidence>
<keyword evidence="7" id="KW-0067">ATP-binding</keyword>
<dbReference type="PROSITE" id="PS51856">
    <property type="entry name" value="RHO_RNA_BD"/>
    <property type="match status" value="1"/>
</dbReference>
<dbReference type="InterPro" id="IPR011113">
    <property type="entry name" value="Rho_RNA-bd"/>
</dbReference>
<gene>
    <name evidence="7 10" type="primary">rho</name>
    <name evidence="10" type="ORF">IAB90_02405</name>
</gene>
<feature type="domain" description="Rho RNA-BD" evidence="9">
    <location>
        <begin position="115"/>
        <end position="187"/>
    </location>
</feature>
<dbReference type="GO" id="GO:0003723">
    <property type="term" value="F:RNA binding"/>
    <property type="evidence" value="ECO:0007669"/>
    <property type="project" value="UniProtKB-UniRule"/>
</dbReference>
<dbReference type="InterPro" id="IPR003593">
    <property type="entry name" value="AAA+_ATPase"/>
</dbReference>
<evidence type="ECO:0000313" key="10">
    <source>
        <dbReference type="EMBL" id="HIR39211.1"/>
    </source>
</evidence>
<evidence type="ECO:0000256" key="3">
    <source>
        <dbReference type="ARBA" id="ARBA00022806"/>
    </source>
</evidence>
<keyword evidence="7" id="KW-0547">Nucleotide-binding</keyword>
<dbReference type="EC" id="3.6.4.-" evidence="7"/>